<evidence type="ECO:0000313" key="10">
    <source>
        <dbReference type="Proteomes" id="UP000006457"/>
    </source>
</evidence>
<feature type="compositionally biased region" description="Basic and acidic residues" evidence="6">
    <location>
        <begin position="577"/>
        <end position="596"/>
    </location>
</feature>
<dbReference type="Proteomes" id="UP000006457">
    <property type="component" value="Unassembled WGS sequence"/>
</dbReference>
<evidence type="ECO:0000256" key="4">
    <source>
        <dbReference type="ARBA" id="ARBA00022801"/>
    </source>
</evidence>
<evidence type="ECO:0000259" key="8">
    <source>
        <dbReference type="PROSITE" id="PS51782"/>
    </source>
</evidence>
<dbReference type="PANTHER" id="PTHR30404">
    <property type="entry name" value="N-ACETYLMURAMOYL-L-ALANINE AMIDASE"/>
    <property type="match status" value="1"/>
</dbReference>
<feature type="compositionally biased region" description="Basic and acidic residues" evidence="6">
    <location>
        <begin position="341"/>
        <end position="357"/>
    </location>
</feature>
<feature type="compositionally biased region" description="Polar residues" evidence="6">
    <location>
        <begin position="500"/>
        <end position="513"/>
    </location>
</feature>
<dbReference type="eggNOG" id="COG1388">
    <property type="taxonomic scope" value="Bacteria"/>
</dbReference>
<dbReference type="Gene3D" id="3.40.630.40">
    <property type="entry name" value="Zn-dependent exopeptidases"/>
    <property type="match status" value="1"/>
</dbReference>
<dbReference type="EMBL" id="AJSX01000027">
    <property type="protein sequence ID" value="EIJ69749.1"/>
    <property type="molecule type" value="Genomic_DNA"/>
</dbReference>
<dbReference type="SMART" id="SM00257">
    <property type="entry name" value="LysM"/>
    <property type="match status" value="3"/>
</dbReference>
<proteinExistence type="inferred from homology"/>
<feature type="domain" description="LysM" evidence="8">
    <location>
        <begin position="442"/>
        <end position="485"/>
    </location>
</feature>
<dbReference type="GO" id="GO:0071555">
    <property type="term" value="P:cell wall organization"/>
    <property type="evidence" value="ECO:0007669"/>
    <property type="project" value="UniProtKB-KW"/>
</dbReference>
<keyword evidence="5" id="KW-0961">Cell wall biogenesis/degradation</keyword>
<feature type="domain" description="LysM" evidence="8">
    <location>
        <begin position="290"/>
        <end position="333"/>
    </location>
</feature>
<evidence type="ECO:0000256" key="7">
    <source>
        <dbReference type="SAM" id="SignalP"/>
    </source>
</evidence>
<feature type="region of interest" description="Disordered" evidence="6">
    <location>
        <begin position="488"/>
        <end position="601"/>
    </location>
</feature>
<dbReference type="InterPro" id="IPR018392">
    <property type="entry name" value="LysM"/>
</dbReference>
<dbReference type="GO" id="GO:0030288">
    <property type="term" value="C:outer membrane-bounded periplasmic space"/>
    <property type="evidence" value="ECO:0007669"/>
    <property type="project" value="TreeGrafter"/>
</dbReference>
<dbReference type="PROSITE" id="PS51782">
    <property type="entry name" value="LYSM"/>
    <property type="match status" value="3"/>
</dbReference>
<protein>
    <recommendedName>
        <fullName evidence="3">N-acetylmuramoyl-L-alanine amidase</fullName>
        <ecNumber evidence="3">3.5.1.28</ecNumber>
    </recommendedName>
</protein>
<dbReference type="InterPro" id="IPR002508">
    <property type="entry name" value="MurNAc-LAA_cat"/>
</dbReference>
<feature type="domain" description="LysM" evidence="8">
    <location>
        <begin position="366"/>
        <end position="410"/>
    </location>
</feature>
<dbReference type="AlphaFoldDB" id="I3DDF6"/>
<dbReference type="PANTHER" id="PTHR30404:SF6">
    <property type="entry name" value="N-ACETYLMURAMOYL-L-ALANINE AMIDASE AMIB"/>
    <property type="match status" value="1"/>
</dbReference>
<dbReference type="InterPro" id="IPR050695">
    <property type="entry name" value="N-acetylmuramoyl_amidase_3"/>
</dbReference>
<comment type="caution">
    <text evidence="9">The sequence shown here is derived from an EMBL/GenBank/DDBJ whole genome shotgun (WGS) entry which is preliminary data.</text>
</comment>
<dbReference type="Pfam" id="PF01520">
    <property type="entry name" value="Amidase_3"/>
    <property type="match status" value="1"/>
</dbReference>
<reference evidence="9 10" key="1">
    <citation type="submission" date="2012-03" db="EMBL/GenBank/DDBJ databases">
        <authorList>
            <person name="Harkins D.M."/>
            <person name="Madupu R."/>
            <person name="Durkin A.S."/>
            <person name="Torralba M."/>
            <person name="Methe B."/>
            <person name="Sutton G.G."/>
            <person name="Nelson K.E."/>
        </authorList>
    </citation>
    <scope>NUCLEOTIDE SEQUENCE [LARGE SCALE GENOMIC DNA]</scope>
    <source>
        <strain evidence="9 10">CCUG 2042</strain>
    </source>
</reference>
<dbReference type="CDD" id="cd02696">
    <property type="entry name" value="MurNAc-LAA"/>
    <property type="match status" value="1"/>
</dbReference>
<dbReference type="PATRIC" id="fig|1095749.3.peg.1011"/>
<accession>I3DDF6</accession>
<evidence type="ECO:0000256" key="6">
    <source>
        <dbReference type="SAM" id="MobiDB-lite"/>
    </source>
</evidence>
<evidence type="ECO:0000256" key="5">
    <source>
        <dbReference type="ARBA" id="ARBA00023316"/>
    </source>
</evidence>
<dbReference type="EC" id="3.5.1.28" evidence="3"/>
<evidence type="ECO:0000313" key="9">
    <source>
        <dbReference type="EMBL" id="EIJ69749.1"/>
    </source>
</evidence>
<organism evidence="9 10">
    <name type="scientific">Pasteurella bettyae CCUG 2042</name>
    <dbReference type="NCBI Taxonomy" id="1095749"/>
    <lineage>
        <taxon>Bacteria</taxon>
        <taxon>Pseudomonadati</taxon>
        <taxon>Pseudomonadota</taxon>
        <taxon>Gammaproteobacteria</taxon>
        <taxon>Pasteurellales</taxon>
        <taxon>Pasteurellaceae</taxon>
        <taxon>Pasteurella</taxon>
    </lineage>
</organism>
<dbReference type="Gene3D" id="3.10.350.10">
    <property type="entry name" value="LysM domain"/>
    <property type="match status" value="3"/>
</dbReference>
<feature type="signal peptide" evidence="7">
    <location>
        <begin position="1"/>
        <end position="21"/>
    </location>
</feature>
<feature type="compositionally biased region" description="Polar residues" evidence="6">
    <location>
        <begin position="546"/>
        <end position="576"/>
    </location>
</feature>
<dbReference type="RefSeq" id="WP_005760334.1">
    <property type="nucleotide sequence ID" value="NZ_AJSX01000027.1"/>
</dbReference>
<dbReference type="InterPro" id="IPR036779">
    <property type="entry name" value="LysM_dom_sf"/>
</dbReference>
<feature type="region of interest" description="Disordered" evidence="6">
    <location>
        <begin position="252"/>
        <end position="289"/>
    </location>
</feature>
<name>I3DDF6_9PAST</name>
<evidence type="ECO:0000256" key="1">
    <source>
        <dbReference type="ARBA" id="ARBA00001561"/>
    </source>
</evidence>
<feature type="compositionally biased region" description="Basic and acidic residues" evidence="6">
    <location>
        <begin position="514"/>
        <end position="545"/>
    </location>
</feature>
<comment type="catalytic activity">
    <reaction evidence="1">
        <text>Hydrolyzes the link between N-acetylmuramoyl residues and L-amino acid residues in certain cell-wall glycopeptides.</text>
        <dbReference type="EC" id="3.5.1.28"/>
    </reaction>
</comment>
<keyword evidence="10" id="KW-1185">Reference proteome</keyword>
<keyword evidence="4 9" id="KW-0378">Hydrolase</keyword>
<dbReference type="OrthoDB" id="9806267at2"/>
<sequence>MKRFFTFIVTALYLTINQASAAVWTIAIDPGHGGKDPGAISRTMGMYEKNVTLSIASELKSFLDKDPNFRAVLTRRGDYYISVPERSEIARKNKANYLISIHADSSTNPELKGASVWVLSNRRANDEMGQWLEDHEKQSELLGGAGSVLSSNNDEKYLNQTVLDLQFGHSQRAGYELGNSILRNFSKITDLSRSVPQHASLGVLRSPDIPSVLIETGYLSNIGEEAKLSSPSYRKRIAYIIYQGLVDYRNRNTNSDTNTTFKPIPISTDNSNSDSNNQKQAKENIADSGIRHKVASGETIAKIAQKYHVKSADIVTLNKLKRQDLYIGESIKIPGLSQNLAKEETKQENNQKQEKSSDNNQINSDNTYIVKSGDTLYSIANKYKAKESELLELNKLKNRNALFAGKKLKIPASAKPIENAEPEKPKDIVQNLQKDKVEKSTIRYQVKSGDNISKLAEKFGIKSSEIIELNNLKGKNLLVGAIIKLPDNAKNVPSEDKPQTKNTTEIKQNNSKNTKSEKGSDKATTKTSEKTKTTDNNKKSVKAEKVNNNVQSVSSTKVETNTNKATHSDKVSNASKNKVDNATKTKVTDKKTESKAKVPVIEAQKATSTKTVMKKKTTNKNK</sequence>
<keyword evidence="7" id="KW-0732">Signal</keyword>
<dbReference type="GO" id="GO:0008745">
    <property type="term" value="F:N-acetylmuramoyl-L-alanine amidase activity"/>
    <property type="evidence" value="ECO:0007669"/>
    <property type="project" value="UniProtKB-EC"/>
</dbReference>
<dbReference type="SUPFAM" id="SSF54106">
    <property type="entry name" value="LysM domain"/>
    <property type="match status" value="3"/>
</dbReference>
<dbReference type="Pfam" id="PF01476">
    <property type="entry name" value="LysM"/>
    <property type="match status" value="3"/>
</dbReference>
<gene>
    <name evidence="9" type="ORF">HMPREF1052_1744</name>
</gene>
<dbReference type="eggNOG" id="COG0860">
    <property type="taxonomic scope" value="Bacteria"/>
</dbReference>
<evidence type="ECO:0000256" key="3">
    <source>
        <dbReference type="ARBA" id="ARBA00011901"/>
    </source>
</evidence>
<dbReference type="GO" id="GO:0009253">
    <property type="term" value="P:peptidoglycan catabolic process"/>
    <property type="evidence" value="ECO:0007669"/>
    <property type="project" value="InterPro"/>
</dbReference>
<dbReference type="SMART" id="SM00646">
    <property type="entry name" value="Ami_3"/>
    <property type="match status" value="1"/>
</dbReference>
<feature type="chain" id="PRO_5003669733" description="N-acetylmuramoyl-L-alanine amidase" evidence="7">
    <location>
        <begin position="22"/>
        <end position="622"/>
    </location>
</feature>
<feature type="region of interest" description="Disordered" evidence="6">
    <location>
        <begin position="341"/>
        <end position="366"/>
    </location>
</feature>
<feature type="compositionally biased region" description="Low complexity" evidence="6">
    <location>
        <begin position="267"/>
        <end position="277"/>
    </location>
</feature>
<comment type="similarity">
    <text evidence="2">Belongs to the N-acetylmuramoyl-L-alanine amidase 3 family.</text>
</comment>
<dbReference type="SUPFAM" id="SSF53187">
    <property type="entry name" value="Zn-dependent exopeptidases"/>
    <property type="match status" value="1"/>
</dbReference>
<dbReference type="CDD" id="cd00118">
    <property type="entry name" value="LysM"/>
    <property type="match status" value="3"/>
</dbReference>
<evidence type="ECO:0000256" key="2">
    <source>
        <dbReference type="ARBA" id="ARBA00010860"/>
    </source>
</evidence>